<feature type="transmembrane region" description="Helical" evidence="6">
    <location>
        <begin position="70"/>
        <end position="88"/>
    </location>
</feature>
<evidence type="ECO:0000256" key="1">
    <source>
        <dbReference type="ARBA" id="ARBA00004370"/>
    </source>
</evidence>
<dbReference type="OrthoDB" id="6106139at2759"/>
<keyword evidence="5" id="KW-0675">Receptor</keyword>
<evidence type="ECO:0000256" key="4">
    <source>
        <dbReference type="ARBA" id="ARBA00023136"/>
    </source>
</evidence>
<keyword evidence="5" id="KW-0297">G-protein coupled receptor</keyword>
<feature type="transmembrane region" description="Helical" evidence="6">
    <location>
        <begin position="192"/>
        <end position="213"/>
    </location>
</feature>
<dbReference type="SUPFAM" id="SSF81321">
    <property type="entry name" value="Family A G protein-coupled receptor-like"/>
    <property type="match status" value="1"/>
</dbReference>
<dbReference type="PROSITE" id="PS50262">
    <property type="entry name" value="G_PROTEIN_RECEP_F1_2"/>
    <property type="match status" value="1"/>
</dbReference>
<evidence type="ECO:0000313" key="8">
    <source>
        <dbReference type="EMBL" id="ELT96357.1"/>
    </source>
</evidence>
<dbReference type="CDD" id="cd00637">
    <property type="entry name" value="7tm_classA_rhodopsin-like"/>
    <property type="match status" value="1"/>
</dbReference>
<dbReference type="EnsemblMetazoa" id="CapteT212065">
    <property type="protein sequence ID" value="CapteP212065"/>
    <property type="gene ID" value="CapteG212065"/>
</dbReference>
<keyword evidence="10" id="KW-1185">Reference proteome</keyword>
<dbReference type="EMBL" id="KB308850">
    <property type="protein sequence ID" value="ELT96357.1"/>
    <property type="molecule type" value="Genomic_DNA"/>
</dbReference>
<dbReference type="InterPro" id="IPR017452">
    <property type="entry name" value="GPCR_Rhodpsn_7TM"/>
</dbReference>
<dbReference type="PANTHER" id="PTHR45698">
    <property type="entry name" value="TRACE AMINE-ASSOCIATED RECEPTOR 19N-RELATED"/>
    <property type="match status" value="1"/>
</dbReference>
<proteinExistence type="inferred from homology"/>
<gene>
    <name evidence="8" type="ORF">CAPTEDRAFT_212065</name>
</gene>
<sequence>MSTDAVTWSPHETLAPDPESKRLDFFYFYLAVALLGVVGMVGNSIVLWLLTSSKELRKRLTTTLLINQSAIDLVSSVVLSATYVYAMYPPATYTTWLDSVGCMLFDAKLLVFCTLNTSTFCLVLITLERFLMIVYPVQHRVWMAKWKLAAMATAAWIWGFFGNAAITIPFVWTEDGVCHLFIWPDKLLQGLFAVMYYACVFLIPGIFFVYAYIRMHWIIRKRRHSVHPNMNVNENRLSASQIHLTKICLMVTMAFIICWMPNQTYFMLFQIGHDLEYGGMFWLVTQYLCFINSCINPFIYAFKHVGIRAAFKGKFATGNKTEVQVIKTATRNTAL</sequence>
<accession>R7TS02</accession>
<protein>
    <recommendedName>
        <fullName evidence="7">G-protein coupled receptors family 1 profile domain-containing protein</fullName>
    </recommendedName>
</protein>
<dbReference type="HOGENOM" id="CLU_009579_5_2_1"/>
<evidence type="ECO:0000313" key="9">
    <source>
        <dbReference type="EnsemblMetazoa" id="CapteP212065"/>
    </source>
</evidence>
<keyword evidence="4 6" id="KW-0472">Membrane</keyword>
<evidence type="ECO:0000256" key="2">
    <source>
        <dbReference type="ARBA" id="ARBA00022692"/>
    </source>
</evidence>
<feature type="transmembrane region" description="Helical" evidence="6">
    <location>
        <begin position="247"/>
        <end position="268"/>
    </location>
</feature>
<reference evidence="9" key="3">
    <citation type="submission" date="2015-06" db="UniProtKB">
        <authorList>
            <consortium name="EnsemblMetazoa"/>
        </authorList>
    </citation>
    <scope>IDENTIFICATION</scope>
</reference>
<dbReference type="GO" id="GO:0016020">
    <property type="term" value="C:membrane"/>
    <property type="evidence" value="ECO:0007669"/>
    <property type="project" value="UniProtKB-SubCell"/>
</dbReference>
<evidence type="ECO:0000259" key="7">
    <source>
        <dbReference type="PROSITE" id="PS50262"/>
    </source>
</evidence>
<comment type="subcellular location">
    <subcellularLocation>
        <location evidence="1">Membrane</location>
    </subcellularLocation>
</comment>
<dbReference type="AlphaFoldDB" id="R7TS02"/>
<feature type="transmembrane region" description="Helical" evidence="6">
    <location>
        <begin position="148"/>
        <end position="172"/>
    </location>
</feature>
<evidence type="ECO:0000256" key="3">
    <source>
        <dbReference type="ARBA" id="ARBA00022989"/>
    </source>
</evidence>
<reference evidence="10" key="1">
    <citation type="submission" date="2012-12" db="EMBL/GenBank/DDBJ databases">
        <authorList>
            <person name="Hellsten U."/>
            <person name="Grimwood J."/>
            <person name="Chapman J.A."/>
            <person name="Shapiro H."/>
            <person name="Aerts A."/>
            <person name="Otillar R.P."/>
            <person name="Terry A.Y."/>
            <person name="Boore J.L."/>
            <person name="Simakov O."/>
            <person name="Marletaz F."/>
            <person name="Cho S.-J."/>
            <person name="Edsinger-Gonzales E."/>
            <person name="Havlak P."/>
            <person name="Kuo D.-H."/>
            <person name="Larsson T."/>
            <person name="Lv J."/>
            <person name="Arendt D."/>
            <person name="Savage R."/>
            <person name="Osoegawa K."/>
            <person name="de Jong P."/>
            <person name="Lindberg D.R."/>
            <person name="Seaver E.C."/>
            <person name="Weisblat D.A."/>
            <person name="Putnam N.H."/>
            <person name="Grigoriev I.V."/>
            <person name="Rokhsar D.S."/>
        </authorList>
    </citation>
    <scope>NUCLEOTIDE SEQUENCE</scope>
    <source>
        <strain evidence="10">I ESC-2004</strain>
    </source>
</reference>
<evidence type="ECO:0000256" key="5">
    <source>
        <dbReference type="RuleBase" id="RU000688"/>
    </source>
</evidence>
<feature type="transmembrane region" description="Helical" evidence="6">
    <location>
        <begin position="108"/>
        <end position="127"/>
    </location>
</feature>
<dbReference type="PANTHER" id="PTHR45698:SF1">
    <property type="entry name" value="TRACE AMINE-ASSOCIATED RECEPTOR 13C-LIKE"/>
    <property type="match status" value="1"/>
</dbReference>
<keyword evidence="5" id="KW-0807">Transducer</keyword>
<dbReference type="STRING" id="283909.R7TS02"/>
<keyword evidence="2 5" id="KW-0812">Transmembrane</keyword>
<dbReference type="Gene3D" id="1.20.1070.10">
    <property type="entry name" value="Rhodopsin 7-helix transmembrane proteins"/>
    <property type="match status" value="1"/>
</dbReference>
<feature type="transmembrane region" description="Helical" evidence="6">
    <location>
        <begin position="280"/>
        <end position="302"/>
    </location>
</feature>
<keyword evidence="3 6" id="KW-1133">Transmembrane helix</keyword>
<feature type="domain" description="G-protein coupled receptors family 1 profile" evidence="7">
    <location>
        <begin position="42"/>
        <end position="300"/>
    </location>
</feature>
<dbReference type="GO" id="GO:0004930">
    <property type="term" value="F:G protein-coupled receptor activity"/>
    <property type="evidence" value="ECO:0007669"/>
    <property type="project" value="UniProtKB-KW"/>
</dbReference>
<feature type="transmembrane region" description="Helical" evidence="6">
    <location>
        <begin position="26"/>
        <end position="50"/>
    </location>
</feature>
<dbReference type="PRINTS" id="PR00237">
    <property type="entry name" value="GPCRRHODOPSN"/>
</dbReference>
<organism evidence="8">
    <name type="scientific">Capitella teleta</name>
    <name type="common">Polychaete worm</name>
    <dbReference type="NCBI Taxonomy" id="283909"/>
    <lineage>
        <taxon>Eukaryota</taxon>
        <taxon>Metazoa</taxon>
        <taxon>Spiralia</taxon>
        <taxon>Lophotrochozoa</taxon>
        <taxon>Annelida</taxon>
        <taxon>Polychaeta</taxon>
        <taxon>Sedentaria</taxon>
        <taxon>Scolecida</taxon>
        <taxon>Capitellidae</taxon>
        <taxon>Capitella</taxon>
    </lineage>
</organism>
<dbReference type="EMBL" id="AMQN01011362">
    <property type="status" value="NOT_ANNOTATED_CDS"/>
    <property type="molecule type" value="Genomic_DNA"/>
</dbReference>
<dbReference type="InterPro" id="IPR000276">
    <property type="entry name" value="GPCR_Rhodpsn"/>
</dbReference>
<dbReference type="PROSITE" id="PS00237">
    <property type="entry name" value="G_PROTEIN_RECEP_F1_1"/>
    <property type="match status" value="1"/>
</dbReference>
<name>R7TS02_CAPTE</name>
<dbReference type="OMA" id="LFCPVMQ"/>
<reference evidence="8 10" key="2">
    <citation type="journal article" date="2013" name="Nature">
        <title>Insights into bilaterian evolution from three spiralian genomes.</title>
        <authorList>
            <person name="Simakov O."/>
            <person name="Marletaz F."/>
            <person name="Cho S.J."/>
            <person name="Edsinger-Gonzales E."/>
            <person name="Havlak P."/>
            <person name="Hellsten U."/>
            <person name="Kuo D.H."/>
            <person name="Larsson T."/>
            <person name="Lv J."/>
            <person name="Arendt D."/>
            <person name="Savage R."/>
            <person name="Osoegawa K."/>
            <person name="de Jong P."/>
            <person name="Grimwood J."/>
            <person name="Chapman J.A."/>
            <person name="Shapiro H."/>
            <person name="Aerts A."/>
            <person name="Otillar R.P."/>
            <person name="Terry A.Y."/>
            <person name="Boore J.L."/>
            <person name="Grigoriev I.V."/>
            <person name="Lindberg D.R."/>
            <person name="Seaver E.C."/>
            <person name="Weisblat D.A."/>
            <person name="Putnam N.H."/>
            <person name="Rokhsar D.S."/>
        </authorList>
    </citation>
    <scope>NUCLEOTIDE SEQUENCE</scope>
    <source>
        <strain evidence="8 10">I ESC-2004</strain>
    </source>
</reference>
<evidence type="ECO:0000256" key="6">
    <source>
        <dbReference type="SAM" id="Phobius"/>
    </source>
</evidence>
<evidence type="ECO:0000313" key="10">
    <source>
        <dbReference type="Proteomes" id="UP000014760"/>
    </source>
</evidence>
<dbReference type="Pfam" id="PF00001">
    <property type="entry name" value="7tm_1"/>
    <property type="match status" value="1"/>
</dbReference>
<comment type="similarity">
    <text evidence="5">Belongs to the G-protein coupled receptor 1 family.</text>
</comment>
<dbReference type="Proteomes" id="UP000014760">
    <property type="component" value="Unassembled WGS sequence"/>
</dbReference>